<gene>
    <name evidence="5" type="ORF">J0895_19155</name>
</gene>
<evidence type="ECO:0000313" key="6">
    <source>
        <dbReference type="Proteomes" id="UP000664844"/>
    </source>
</evidence>
<sequence>MMIKKYWQQGVAIALTVLMGISLSSCNLAQFRTSAAQTPLVLSILSDPKTFNYALSEESPNIFGYTYEGLVNENPITGEVEPTLAESWEISKNGLQIIFTLKENLRWSDGQPLTVDDVVFTYNDIYFNDKIPSSTADVLRIGESRAFPTVRKLDDRRVEFTVVEPFAPFLRAAGLAILPAHALQESVDTLDREGNPVFLSTWGINTPPQEIIVNGPYKLASYRPSERVFFEKNPYYWRNPQPYIERISWEVVESQDTGVVQFLSGILDSISVRPEDFSLLKKQEERNNFTILYELEPAPGITFMTFNLNKGRFEDSNRPVVDPIKSRWFNSVKFRQAIAYATDRQTMIENTFQGLGRPINSHVSVQSPYYLSPEDGLKVYDFNAEKARELLAEEGFTYNNQGQLLDSEGNRVRFTLITNAGNKIREAMGAQIKQNLSQIGIQVDFQPLAWNAVITKLSDSLDWEALIIGFGGGTEPHWSSNLWLPDGRLHMFNQPRQVGQTPLVGREIADWERRLGNLYIQASQEIDEAKRKELYVETQRITQEYLPVIQLVNQLSMTAVRNRVQGVEYSSLGGAFWNIYELQLEE</sequence>
<evidence type="ECO:0000256" key="2">
    <source>
        <dbReference type="ARBA" id="ARBA00022448"/>
    </source>
</evidence>
<dbReference type="Pfam" id="PF00496">
    <property type="entry name" value="SBP_bac_5"/>
    <property type="match status" value="1"/>
</dbReference>
<dbReference type="Gene3D" id="3.40.190.10">
    <property type="entry name" value="Periplasmic binding protein-like II"/>
    <property type="match status" value="1"/>
</dbReference>
<proteinExistence type="inferred from homology"/>
<dbReference type="InterPro" id="IPR030678">
    <property type="entry name" value="Peptide/Ni-bd"/>
</dbReference>
<protein>
    <submittedName>
        <fullName evidence="5">ABC transporter substrate-binding protein</fullName>
    </submittedName>
</protein>
<dbReference type="EMBL" id="JAFLQW010000504">
    <property type="protein sequence ID" value="MBO0351152.1"/>
    <property type="molecule type" value="Genomic_DNA"/>
</dbReference>
<reference evidence="5 6" key="1">
    <citation type="submission" date="2021-03" db="EMBL/GenBank/DDBJ databases">
        <title>Metabolic Capacity of the Antarctic Cyanobacterium Phormidium pseudopriestleyi that Sustains Oxygenic Photosynthesis in the Presence of Hydrogen Sulfide.</title>
        <authorList>
            <person name="Lumian J.E."/>
            <person name="Jungblut A.D."/>
            <person name="Dillon M.L."/>
            <person name="Hawes I."/>
            <person name="Doran P.T."/>
            <person name="Mackey T.J."/>
            <person name="Dick G.J."/>
            <person name="Grettenberger C.L."/>
            <person name="Sumner D.Y."/>
        </authorList>
    </citation>
    <scope>NUCLEOTIDE SEQUENCE [LARGE SCALE GENOMIC DNA]</scope>
    <source>
        <strain evidence="5 6">FRX01</strain>
    </source>
</reference>
<organism evidence="5 6">
    <name type="scientific">Phormidium pseudopriestleyi FRX01</name>
    <dbReference type="NCBI Taxonomy" id="1759528"/>
    <lineage>
        <taxon>Bacteria</taxon>
        <taxon>Bacillati</taxon>
        <taxon>Cyanobacteriota</taxon>
        <taxon>Cyanophyceae</taxon>
        <taxon>Oscillatoriophycideae</taxon>
        <taxon>Oscillatoriales</taxon>
        <taxon>Oscillatoriaceae</taxon>
        <taxon>Phormidium</taxon>
    </lineage>
</organism>
<dbReference type="InterPro" id="IPR000914">
    <property type="entry name" value="SBP_5_dom"/>
</dbReference>
<dbReference type="PROSITE" id="PS51257">
    <property type="entry name" value="PROKAR_LIPOPROTEIN"/>
    <property type="match status" value="1"/>
</dbReference>
<dbReference type="Proteomes" id="UP000664844">
    <property type="component" value="Unassembled WGS sequence"/>
</dbReference>
<evidence type="ECO:0000256" key="3">
    <source>
        <dbReference type="ARBA" id="ARBA00022729"/>
    </source>
</evidence>
<keyword evidence="6" id="KW-1185">Reference proteome</keyword>
<dbReference type="PANTHER" id="PTHR30290:SF9">
    <property type="entry name" value="OLIGOPEPTIDE-BINDING PROTEIN APPA"/>
    <property type="match status" value="1"/>
</dbReference>
<evidence type="ECO:0000256" key="1">
    <source>
        <dbReference type="ARBA" id="ARBA00005695"/>
    </source>
</evidence>
<dbReference type="Gene3D" id="3.10.105.10">
    <property type="entry name" value="Dipeptide-binding Protein, Domain 3"/>
    <property type="match status" value="1"/>
</dbReference>
<dbReference type="CDD" id="cd08500">
    <property type="entry name" value="PBP2_NikA_DppA_OppA_like_4"/>
    <property type="match status" value="1"/>
</dbReference>
<dbReference type="Gene3D" id="3.90.76.10">
    <property type="entry name" value="Dipeptide-binding Protein, Domain 1"/>
    <property type="match status" value="1"/>
</dbReference>
<keyword evidence="3" id="KW-0732">Signal</keyword>
<evidence type="ECO:0000259" key="4">
    <source>
        <dbReference type="Pfam" id="PF00496"/>
    </source>
</evidence>
<feature type="domain" description="Solute-binding protein family 5" evidence="4">
    <location>
        <begin position="79"/>
        <end position="480"/>
    </location>
</feature>
<evidence type="ECO:0000313" key="5">
    <source>
        <dbReference type="EMBL" id="MBO0351152.1"/>
    </source>
</evidence>
<dbReference type="SUPFAM" id="SSF53850">
    <property type="entry name" value="Periplasmic binding protein-like II"/>
    <property type="match status" value="1"/>
</dbReference>
<dbReference type="PIRSF" id="PIRSF002741">
    <property type="entry name" value="MppA"/>
    <property type="match status" value="1"/>
</dbReference>
<keyword evidence="2" id="KW-0813">Transport</keyword>
<comment type="caution">
    <text evidence="5">The sequence shown here is derived from an EMBL/GenBank/DDBJ whole genome shotgun (WGS) entry which is preliminary data.</text>
</comment>
<dbReference type="InterPro" id="IPR039424">
    <property type="entry name" value="SBP_5"/>
</dbReference>
<accession>A0ABS3FWC1</accession>
<comment type="similarity">
    <text evidence="1">Belongs to the bacterial solute-binding protein 5 family.</text>
</comment>
<dbReference type="PANTHER" id="PTHR30290">
    <property type="entry name" value="PERIPLASMIC BINDING COMPONENT OF ABC TRANSPORTER"/>
    <property type="match status" value="1"/>
</dbReference>
<name>A0ABS3FWC1_9CYAN</name>